<keyword evidence="2" id="KW-0732">Signal</keyword>
<protein>
    <submittedName>
        <fullName evidence="4">Major paralogous domain-containing protein</fullName>
    </submittedName>
</protein>
<dbReference type="InterPro" id="IPR011871">
    <property type="entry name" value="Fib_succ_major"/>
</dbReference>
<dbReference type="RefSeq" id="WP_078777000.1">
    <property type="nucleotide sequence ID" value="NZ_FUWU01000046.1"/>
</dbReference>
<reference evidence="4 5" key="1">
    <citation type="submission" date="2017-02" db="EMBL/GenBank/DDBJ databases">
        <authorList>
            <person name="Peterson S.W."/>
        </authorList>
    </citation>
    <scope>NUCLEOTIDE SEQUENCE [LARGE SCALE GENOMIC DNA]</scope>
    <source>
        <strain evidence="4 5">ATCC 43854</strain>
    </source>
</reference>
<name>A0A1T4QDQ9_9BACT</name>
<feature type="signal peptide" evidence="2">
    <location>
        <begin position="1"/>
        <end position="23"/>
    </location>
</feature>
<dbReference type="AlphaFoldDB" id="A0A1T4QDQ9"/>
<dbReference type="Proteomes" id="UP000190449">
    <property type="component" value="Unassembled WGS sequence"/>
</dbReference>
<feature type="region of interest" description="Disordered" evidence="1">
    <location>
        <begin position="32"/>
        <end position="57"/>
    </location>
</feature>
<evidence type="ECO:0000256" key="1">
    <source>
        <dbReference type="SAM" id="MobiDB-lite"/>
    </source>
</evidence>
<proteinExistence type="predicted"/>
<evidence type="ECO:0000256" key="2">
    <source>
        <dbReference type="SAM" id="SignalP"/>
    </source>
</evidence>
<evidence type="ECO:0000313" key="4">
    <source>
        <dbReference type="EMBL" id="SKA01814.1"/>
    </source>
</evidence>
<accession>A0A1T4QDQ9</accession>
<dbReference type="STRING" id="28122.SAMN02745108_02249"/>
<dbReference type="NCBIfam" id="TIGR02145">
    <property type="entry name" value="Fib_succ_major"/>
    <property type="match status" value="1"/>
</dbReference>
<dbReference type="Pfam" id="PF09603">
    <property type="entry name" value="Fib_succ_major"/>
    <property type="match status" value="1"/>
</dbReference>
<feature type="chain" id="PRO_5010585207" evidence="2">
    <location>
        <begin position="24"/>
        <end position="359"/>
    </location>
</feature>
<dbReference type="EMBL" id="FUWU01000046">
    <property type="protein sequence ID" value="SKA01814.1"/>
    <property type="molecule type" value="Genomic_DNA"/>
</dbReference>
<gene>
    <name evidence="4" type="ORF">SAMN02745108_02249</name>
</gene>
<feature type="domain" description="Fibrobacter succinogenes major paralogous" evidence="3">
    <location>
        <begin position="123"/>
        <end position="358"/>
    </location>
</feature>
<organism evidence="4 5">
    <name type="scientific">Fibrobacter intestinalis</name>
    <dbReference type="NCBI Taxonomy" id="28122"/>
    <lineage>
        <taxon>Bacteria</taxon>
        <taxon>Pseudomonadati</taxon>
        <taxon>Fibrobacterota</taxon>
        <taxon>Fibrobacteria</taxon>
        <taxon>Fibrobacterales</taxon>
        <taxon>Fibrobacteraceae</taxon>
        <taxon>Fibrobacter</taxon>
    </lineage>
</organism>
<sequence length="359" mass="39065">MRNFIPLCQKFMMLLGFGVLLNACGNDGPSYYSSDETFSSETETGSSSSVGISSSTPVVVSCSSSSSEELYSSSMDIEISSSSEVSSSSSYVQKSKVLKDSSIYYPEENRLLDLRDSQEYRTVVIGAQTWMAENLNYAYLEPGYDQDSTSFCYNNDSEKCKKFGRLYMFSAAVDGVGIFDGKIKGCSYSSDSCEYQESLRGICPLGFHLPSKLEVEDLVEFVGGLEQAGKALKSTSGWLDIGCNDPASSSIPESFDCSDDYGFCVKPSGYICRFYAVAIGRASGNESVANYSACEYGSAYFWTSSAPCSSATCSSATCSSARCKSHPYLFFFYAGNDYMSQEIAGRIGDEAYSIRCIKD</sequence>
<evidence type="ECO:0000259" key="3">
    <source>
        <dbReference type="Pfam" id="PF09603"/>
    </source>
</evidence>
<evidence type="ECO:0000313" key="5">
    <source>
        <dbReference type="Proteomes" id="UP000190449"/>
    </source>
</evidence>